<feature type="domain" description="Response regulatory" evidence="9">
    <location>
        <begin position="4"/>
        <end position="117"/>
    </location>
</feature>
<dbReference type="InterPro" id="IPR001789">
    <property type="entry name" value="Sig_transdc_resp-reg_receiver"/>
</dbReference>
<dbReference type="Pfam" id="PF00486">
    <property type="entry name" value="Trans_reg_C"/>
    <property type="match status" value="1"/>
</dbReference>
<dbReference type="FunFam" id="3.40.50.2300:FF:000001">
    <property type="entry name" value="DNA-binding response regulator PhoB"/>
    <property type="match status" value="1"/>
</dbReference>
<evidence type="ECO:0000256" key="5">
    <source>
        <dbReference type="ARBA" id="ARBA00023125"/>
    </source>
</evidence>
<dbReference type="PROSITE" id="PS51755">
    <property type="entry name" value="OMPR_PHOB"/>
    <property type="match status" value="1"/>
</dbReference>
<keyword evidence="4" id="KW-0805">Transcription regulation</keyword>
<evidence type="ECO:0000259" key="9">
    <source>
        <dbReference type="PROSITE" id="PS50110"/>
    </source>
</evidence>
<dbReference type="SUPFAM" id="SSF52172">
    <property type="entry name" value="CheY-like"/>
    <property type="match status" value="1"/>
</dbReference>
<dbReference type="FunFam" id="1.10.10.10:FF:000018">
    <property type="entry name" value="DNA-binding response regulator ResD"/>
    <property type="match status" value="1"/>
</dbReference>
<keyword evidence="12" id="KW-1185">Reference proteome</keyword>
<evidence type="ECO:0000256" key="4">
    <source>
        <dbReference type="ARBA" id="ARBA00023015"/>
    </source>
</evidence>
<name>A0A6B8RHT8_9BACL</name>
<keyword evidence="5 8" id="KW-0238">DNA-binding</keyword>
<proteinExistence type="predicted"/>
<evidence type="ECO:0000256" key="6">
    <source>
        <dbReference type="ARBA" id="ARBA00023163"/>
    </source>
</evidence>
<dbReference type="InterPro" id="IPR039420">
    <property type="entry name" value="WalR-like"/>
</dbReference>
<evidence type="ECO:0000256" key="7">
    <source>
        <dbReference type="PROSITE-ProRule" id="PRU00169"/>
    </source>
</evidence>
<dbReference type="RefSeq" id="WP_155700321.1">
    <property type="nucleotide sequence ID" value="NZ_CP034235.1"/>
</dbReference>
<dbReference type="CDD" id="cd17574">
    <property type="entry name" value="REC_OmpR"/>
    <property type="match status" value="1"/>
</dbReference>
<dbReference type="GO" id="GO:0005829">
    <property type="term" value="C:cytosol"/>
    <property type="evidence" value="ECO:0007669"/>
    <property type="project" value="TreeGrafter"/>
</dbReference>
<dbReference type="InterPro" id="IPR036388">
    <property type="entry name" value="WH-like_DNA-bd_sf"/>
</dbReference>
<evidence type="ECO:0000256" key="1">
    <source>
        <dbReference type="ARBA" id="ARBA00004496"/>
    </source>
</evidence>
<keyword evidence="2 7" id="KW-0597">Phosphoprotein</keyword>
<dbReference type="Gene3D" id="1.10.10.10">
    <property type="entry name" value="Winged helix-like DNA-binding domain superfamily/Winged helix DNA-binding domain"/>
    <property type="match status" value="1"/>
</dbReference>
<dbReference type="PROSITE" id="PS50110">
    <property type="entry name" value="RESPONSE_REGULATORY"/>
    <property type="match status" value="1"/>
</dbReference>
<dbReference type="PANTHER" id="PTHR48111">
    <property type="entry name" value="REGULATOR OF RPOS"/>
    <property type="match status" value="1"/>
</dbReference>
<organism evidence="11 12">
    <name type="scientific">Paenibacillus psychroresistens</name>
    <dbReference type="NCBI Taxonomy" id="1778678"/>
    <lineage>
        <taxon>Bacteria</taxon>
        <taxon>Bacillati</taxon>
        <taxon>Bacillota</taxon>
        <taxon>Bacilli</taxon>
        <taxon>Bacillales</taxon>
        <taxon>Paenibacillaceae</taxon>
        <taxon>Paenibacillus</taxon>
    </lineage>
</organism>
<feature type="domain" description="OmpR/PhoB-type" evidence="10">
    <location>
        <begin position="132"/>
        <end position="231"/>
    </location>
</feature>
<feature type="DNA-binding region" description="OmpR/PhoB-type" evidence="8">
    <location>
        <begin position="132"/>
        <end position="231"/>
    </location>
</feature>
<reference evidence="12" key="1">
    <citation type="submission" date="2018-11" db="EMBL/GenBank/DDBJ databases">
        <title>Complete genome sequence of Paenibacillus sp. ML311-T8.</title>
        <authorList>
            <person name="Nam Y.-D."/>
            <person name="Kang J."/>
            <person name="Chung W.-H."/>
            <person name="Park Y.S."/>
        </authorList>
    </citation>
    <scope>NUCLEOTIDE SEQUENCE [LARGE SCALE GENOMIC DNA]</scope>
    <source>
        <strain evidence="12">ML311-T8</strain>
    </source>
</reference>
<dbReference type="GO" id="GO:0006355">
    <property type="term" value="P:regulation of DNA-templated transcription"/>
    <property type="evidence" value="ECO:0007669"/>
    <property type="project" value="InterPro"/>
</dbReference>
<dbReference type="EMBL" id="CP034235">
    <property type="protein sequence ID" value="QGQ95304.1"/>
    <property type="molecule type" value="Genomic_DNA"/>
</dbReference>
<dbReference type="SMART" id="SM00862">
    <property type="entry name" value="Trans_reg_C"/>
    <property type="match status" value="1"/>
</dbReference>
<dbReference type="Gene3D" id="3.40.50.2300">
    <property type="match status" value="1"/>
</dbReference>
<evidence type="ECO:0000256" key="2">
    <source>
        <dbReference type="ARBA" id="ARBA00022553"/>
    </source>
</evidence>
<evidence type="ECO:0000313" key="12">
    <source>
        <dbReference type="Proteomes" id="UP000426246"/>
    </source>
</evidence>
<comment type="subcellular location">
    <subcellularLocation>
        <location evidence="1">Cytoplasm</location>
    </subcellularLocation>
</comment>
<dbReference type="InterPro" id="IPR011006">
    <property type="entry name" value="CheY-like_superfamily"/>
</dbReference>
<gene>
    <name evidence="11" type="ORF">EHS13_10610</name>
</gene>
<evidence type="ECO:0000313" key="11">
    <source>
        <dbReference type="EMBL" id="QGQ95304.1"/>
    </source>
</evidence>
<dbReference type="Proteomes" id="UP000426246">
    <property type="component" value="Chromosome"/>
</dbReference>
<evidence type="ECO:0000256" key="8">
    <source>
        <dbReference type="PROSITE-ProRule" id="PRU01091"/>
    </source>
</evidence>
<keyword evidence="3" id="KW-0902">Two-component regulatory system</keyword>
<dbReference type="GO" id="GO:0000976">
    <property type="term" value="F:transcription cis-regulatory region binding"/>
    <property type="evidence" value="ECO:0007669"/>
    <property type="project" value="TreeGrafter"/>
</dbReference>
<sequence>MSPRILLIEDDQSIAEMVKEHLKKDGFSLLHAANGEKALQLFTAEAFDLILLDLMLSGLDGLEFLKKVREKSFIPVLIVSAKDSEIDKALGLGFGADDYLTKPYSLIELSARIKAALRRANQYSQTASSAELAIFKIHQLILDSENIRVSKNGIEIKLTSKELHILKLMMMNPKKAFSKEQIYRAVWNDNYFGDENAINVHISRLREKIEDDPSSPQYIKTVWGIGYKLGEFQG</sequence>
<dbReference type="GO" id="GO:0000156">
    <property type="term" value="F:phosphorelay response regulator activity"/>
    <property type="evidence" value="ECO:0007669"/>
    <property type="project" value="TreeGrafter"/>
</dbReference>
<dbReference type="PANTHER" id="PTHR48111:SF26">
    <property type="entry name" value="STAGE 0 SPORULATION PROTEIN A HOMOLOG"/>
    <property type="match status" value="1"/>
</dbReference>
<feature type="modified residue" description="4-aspartylphosphate" evidence="7">
    <location>
        <position position="53"/>
    </location>
</feature>
<dbReference type="SMART" id="SM00448">
    <property type="entry name" value="REC"/>
    <property type="match status" value="1"/>
</dbReference>
<keyword evidence="6" id="KW-0804">Transcription</keyword>
<dbReference type="KEGG" id="ppsc:EHS13_10610"/>
<dbReference type="AlphaFoldDB" id="A0A6B8RHT8"/>
<dbReference type="InterPro" id="IPR001867">
    <property type="entry name" value="OmpR/PhoB-type_DNA-bd"/>
</dbReference>
<dbReference type="CDD" id="cd00383">
    <property type="entry name" value="trans_reg_C"/>
    <property type="match status" value="1"/>
</dbReference>
<dbReference type="OrthoDB" id="9790442at2"/>
<evidence type="ECO:0000259" key="10">
    <source>
        <dbReference type="PROSITE" id="PS51755"/>
    </source>
</evidence>
<dbReference type="Pfam" id="PF00072">
    <property type="entry name" value="Response_reg"/>
    <property type="match status" value="1"/>
</dbReference>
<accession>A0A6B8RHT8</accession>
<evidence type="ECO:0000256" key="3">
    <source>
        <dbReference type="ARBA" id="ARBA00023012"/>
    </source>
</evidence>
<dbReference type="Gene3D" id="6.10.250.690">
    <property type="match status" value="1"/>
</dbReference>
<dbReference type="GO" id="GO:0032993">
    <property type="term" value="C:protein-DNA complex"/>
    <property type="evidence" value="ECO:0007669"/>
    <property type="project" value="TreeGrafter"/>
</dbReference>
<protein>
    <submittedName>
        <fullName evidence="11">DNA-binding response regulator</fullName>
    </submittedName>
</protein>